<evidence type="ECO:0000313" key="2">
    <source>
        <dbReference type="Proteomes" id="UP000185924"/>
    </source>
</evidence>
<dbReference type="AlphaFoldDB" id="A0A1N6T277"/>
<sequence>MTPLTLLFPILFSLIFSQDSNLQLSQDLSKDARILANTSVFISDNATLSPSMRTVESDLELFYVMASINLSQSKYSARQQGKHHVQTWRFSEGNIKAIHQIETTIALDTVVTQRYLEDRAPTQQRIQNNFKFRTYAVSTADALIKLYYLTEDEQGLLEYKIDDRHVELMYPKKKLGLSDIMPKVKDELDQLVVGLSKE</sequence>
<name>A0A1N6T277_9BACT</name>
<dbReference type="RefSeq" id="WP_007652587.1">
    <property type="nucleotide sequence ID" value="NZ_FTNM01000001.1"/>
</dbReference>
<dbReference type="Proteomes" id="UP000185924">
    <property type="component" value="Unassembled WGS sequence"/>
</dbReference>
<accession>A0A1N6T277</accession>
<gene>
    <name evidence="1" type="ORF">SAMN05421545_0082</name>
</gene>
<proteinExistence type="predicted"/>
<dbReference type="OrthoDB" id="850979at2"/>
<protein>
    <submittedName>
        <fullName evidence="1">Uncharacterized protein</fullName>
    </submittedName>
</protein>
<evidence type="ECO:0000313" key="1">
    <source>
        <dbReference type="EMBL" id="SIQ47439.1"/>
    </source>
</evidence>
<keyword evidence="2" id="KW-1185">Reference proteome</keyword>
<dbReference type="EMBL" id="FTNM01000001">
    <property type="protein sequence ID" value="SIQ47439.1"/>
    <property type="molecule type" value="Genomic_DNA"/>
</dbReference>
<organism evidence="1 2">
    <name type="scientific">Pontibacter lucknowensis</name>
    <dbReference type="NCBI Taxonomy" id="1077936"/>
    <lineage>
        <taxon>Bacteria</taxon>
        <taxon>Pseudomonadati</taxon>
        <taxon>Bacteroidota</taxon>
        <taxon>Cytophagia</taxon>
        <taxon>Cytophagales</taxon>
        <taxon>Hymenobacteraceae</taxon>
        <taxon>Pontibacter</taxon>
    </lineage>
</organism>
<reference evidence="2" key="1">
    <citation type="submission" date="2017-01" db="EMBL/GenBank/DDBJ databases">
        <authorList>
            <person name="Varghese N."/>
            <person name="Submissions S."/>
        </authorList>
    </citation>
    <scope>NUCLEOTIDE SEQUENCE [LARGE SCALE GENOMIC DNA]</scope>
    <source>
        <strain evidence="2">DM9</strain>
    </source>
</reference>